<dbReference type="Pfam" id="PF13692">
    <property type="entry name" value="Glyco_trans_1_4"/>
    <property type="match status" value="1"/>
</dbReference>
<accession>A0ABP4Z5E0</accession>
<name>A0ABP4Z5E0_9MICO</name>
<protein>
    <submittedName>
        <fullName evidence="1">GDP-mannose--glycolipid 4-beta-D-mannosyltransferase</fullName>
    </submittedName>
</protein>
<evidence type="ECO:0000313" key="1">
    <source>
        <dbReference type="EMBL" id="GAA1838342.1"/>
    </source>
</evidence>
<dbReference type="Gene3D" id="3.40.50.2000">
    <property type="entry name" value="Glycogen Phosphorylase B"/>
    <property type="match status" value="2"/>
</dbReference>
<sequence length="352" mass="39209">MPISVDSTTEGRSSGELHAGARELTVLHSLHPPDGTTQFVDQMVDGAPDHVRIEFFSWRTALTGRYDVFHVHWPELLIRRRSRVRSFLLRRALDALLLRLRLQRIPLVWTAHNMEPHEQGSAGERRSLARFTRAIDLVVRLNPTTVPPHGAAVITVLHGHYRSTLSAYPAAAIEPGRLLYFGIIRPYKGVPHLIDCFTGLPDRDLSLRIVGKPHAGQGELIEAATRADDRVTARLEFVDDDVVVEEVTRSELVVLPYREQMHNSGVLLAALSLGRPVLVPASPTNQALADEVGEQWIIQYEGDLDPAKLLDGLAAARRIPAGVEPELGLRDWDHIGRQLFGGYVQAIDRLRA</sequence>
<evidence type="ECO:0000313" key="2">
    <source>
        <dbReference type="Proteomes" id="UP001501746"/>
    </source>
</evidence>
<gene>
    <name evidence="1" type="ORF">GCM10009750_24910</name>
</gene>
<comment type="caution">
    <text evidence="1">The sequence shown here is derived from an EMBL/GenBank/DDBJ whole genome shotgun (WGS) entry which is preliminary data.</text>
</comment>
<dbReference type="RefSeq" id="WP_170297030.1">
    <property type="nucleotide sequence ID" value="NZ_BAAANK010000006.1"/>
</dbReference>
<organism evidence="1 2">
    <name type="scientific">Agromyces salentinus</name>
    <dbReference type="NCBI Taxonomy" id="269421"/>
    <lineage>
        <taxon>Bacteria</taxon>
        <taxon>Bacillati</taxon>
        <taxon>Actinomycetota</taxon>
        <taxon>Actinomycetes</taxon>
        <taxon>Micrococcales</taxon>
        <taxon>Microbacteriaceae</taxon>
        <taxon>Agromyces</taxon>
    </lineage>
</organism>
<dbReference type="Proteomes" id="UP001501746">
    <property type="component" value="Unassembled WGS sequence"/>
</dbReference>
<proteinExistence type="predicted"/>
<reference evidence="2" key="1">
    <citation type="journal article" date="2019" name="Int. J. Syst. Evol. Microbiol.">
        <title>The Global Catalogue of Microorganisms (GCM) 10K type strain sequencing project: providing services to taxonomists for standard genome sequencing and annotation.</title>
        <authorList>
            <consortium name="The Broad Institute Genomics Platform"/>
            <consortium name="The Broad Institute Genome Sequencing Center for Infectious Disease"/>
            <person name="Wu L."/>
            <person name="Ma J."/>
        </authorList>
    </citation>
    <scope>NUCLEOTIDE SEQUENCE [LARGE SCALE GENOMIC DNA]</scope>
    <source>
        <strain evidence="2">JCM 14323</strain>
    </source>
</reference>
<keyword evidence="2" id="KW-1185">Reference proteome</keyword>
<dbReference type="EMBL" id="BAAANK010000006">
    <property type="protein sequence ID" value="GAA1838342.1"/>
    <property type="molecule type" value="Genomic_DNA"/>
</dbReference>
<dbReference type="SUPFAM" id="SSF53756">
    <property type="entry name" value="UDP-Glycosyltransferase/glycogen phosphorylase"/>
    <property type="match status" value="1"/>
</dbReference>